<feature type="signal peptide" evidence="1">
    <location>
        <begin position="1"/>
        <end position="29"/>
    </location>
</feature>
<sequence length="76" mass="7752">MSTTRRALRRAVGATALRLALSAPVAASAATDDGRWYYDLTGVAEAHQLSTGEGITIGLLDGPMNPAAPDLAAADV</sequence>
<protein>
    <submittedName>
        <fullName evidence="2">Uncharacterized protein</fullName>
    </submittedName>
</protein>
<name>A0A919U5H3_9CELL</name>
<evidence type="ECO:0000313" key="3">
    <source>
        <dbReference type="Proteomes" id="UP000642125"/>
    </source>
</evidence>
<keyword evidence="3" id="KW-1185">Reference proteome</keyword>
<reference evidence="2" key="1">
    <citation type="submission" date="2021-01" db="EMBL/GenBank/DDBJ databases">
        <title>Whole genome shotgun sequence of Cellulomonas pakistanensis NBRC 110800.</title>
        <authorList>
            <person name="Komaki H."/>
            <person name="Tamura T."/>
        </authorList>
    </citation>
    <scope>NUCLEOTIDE SEQUENCE</scope>
    <source>
        <strain evidence="2">NBRC 110800</strain>
    </source>
</reference>
<comment type="caution">
    <text evidence="2">The sequence shown here is derived from an EMBL/GenBank/DDBJ whole genome shotgun (WGS) entry which is preliminary data.</text>
</comment>
<dbReference type="RefSeq" id="WP_203668084.1">
    <property type="nucleotide sequence ID" value="NZ_BONO01000008.1"/>
</dbReference>
<dbReference type="Gene3D" id="3.40.50.200">
    <property type="entry name" value="Peptidase S8/S53 domain"/>
    <property type="match status" value="1"/>
</dbReference>
<keyword evidence="1" id="KW-0732">Signal</keyword>
<accession>A0A919U5H3</accession>
<dbReference type="GO" id="GO:0004252">
    <property type="term" value="F:serine-type endopeptidase activity"/>
    <property type="evidence" value="ECO:0007669"/>
    <property type="project" value="InterPro"/>
</dbReference>
<dbReference type="AlphaFoldDB" id="A0A919U5H3"/>
<dbReference type="InterPro" id="IPR006311">
    <property type="entry name" value="TAT_signal"/>
</dbReference>
<evidence type="ECO:0000313" key="2">
    <source>
        <dbReference type="EMBL" id="GIG36069.1"/>
    </source>
</evidence>
<evidence type="ECO:0000256" key="1">
    <source>
        <dbReference type="SAM" id="SignalP"/>
    </source>
</evidence>
<dbReference type="EMBL" id="BONO01000008">
    <property type="protein sequence ID" value="GIG36069.1"/>
    <property type="molecule type" value="Genomic_DNA"/>
</dbReference>
<feature type="chain" id="PRO_5038032495" evidence="1">
    <location>
        <begin position="30"/>
        <end position="76"/>
    </location>
</feature>
<dbReference type="PROSITE" id="PS51318">
    <property type="entry name" value="TAT"/>
    <property type="match status" value="1"/>
</dbReference>
<dbReference type="SUPFAM" id="SSF52743">
    <property type="entry name" value="Subtilisin-like"/>
    <property type="match status" value="1"/>
</dbReference>
<dbReference type="Proteomes" id="UP000642125">
    <property type="component" value="Unassembled WGS sequence"/>
</dbReference>
<gene>
    <name evidence="2" type="ORF">Cpa01nite_14500</name>
</gene>
<dbReference type="InterPro" id="IPR036852">
    <property type="entry name" value="Peptidase_S8/S53_dom_sf"/>
</dbReference>
<dbReference type="GO" id="GO:0006508">
    <property type="term" value="P:proteolysis"/>
    <property type="evidence" value="ECO:0007669"/>
    <property type="project" value="InterPro"/>
</dbReference>
<proteinExistence type="predicted"/>
<organism evidence="2 3">
    <name type="scientific">Cellulomonas pakistanensis</name>
    <dbReference type="NCBI Taxonomy" id="992287"/>
    <lineage>
        <taxon>Bacteria</taxon>
        <taxon>Bacillati</taxon>
        <taxon>Actinomycetota</taxon>
        <taxon>Actinomycetes</taxon>
        <taxon>Micrococcales</taxon>
        <taxon>Cellulomonadaceae</taxon>
        <taxon>Cellulomonas</taxon>
    </lineage>
</organism>